<dbReference type="SUPFAM" id="SSF51695">
    <property type="entry name" value="PLC-like phosphodiesterases"/>
    <property type="match status" value="1"/>
</dbReference>
<accession>A0A8B2NTP8</accession>
<name>A0A8B2NTP8_9HYPH</name>
<keyword evidence="3" id="KW-1185">Reference proteome</keyword>
<comment type="caution">
    <text evidence="2">The sequence shown here is derived from an EMBL/GenBank/DDBJ whole genome shotgun (WGS) entry which is preliminary data.</text>
</comment>
<sequence length="246" mass="26342">MTAITGHRGARNLWAENSLTGFRNAVELGCDAIEFDIHLTDAGELVVIHDPTLDRTTDGTGPVRALTPETRRSTRLENGGDCVPTLAEVLAVLAPADGLGIHAEIKLDEKGEPYPGIAGKVAAVIEAHGLAPRTHLTSFSAAVLEDCRAAAPGIARLISADEAWVGRQGGLEAFIKMATGLADLVALRHDFLAANWDEACRLWPKAQLCAWTVNDEETMRDWLARDVGHLTSDRPDLALAARGAMR</sequence>
<dbReference type="PANTHER" id="PTHR46211">
    <property type="entry name" value="GLYCEROPHOSPHORYL DIESTER PHOSPHODIESTERASE"/>
    <property type="match status" value="1"/>
</dbReference>
<evidence type="ECO:0000259" key="1">
    <source>
        <dbReference type="PROSITE" id="PS51704"/>
    </source>
</evidence>
<dbReference type="Pfam" id="PF03009">
    <property type="entry name" value="GDPD"/>
    <property type="match status" value="1"/>
</dbReference>
<dbReference type="RefSeq" id="WP_111345860.1">
    <property type="nucleotide sequence ID" value="NZ_QHHQ01000002.1"/>
</dbReference>
<gene>
    <name evidence="2" type="ORF">DLJ53_13280</name>
</gene>
<proteinExistence type="predicted"/>
<dbReference type="PROSITE" id="PS51704">
    <property type="entry name" value="GP_PDE"/>
    <property type="match status" value="1"/>
</dbReference>
<dbReference type="PROSITE" id="PS50007">
    <property type="entry name" value="PIPLC_X_DOMAIN"/>
    <property type="match status" value="1"/>
</dbReference>
<dbReference type="InterPro" id="IPR017946">
    <property type="entry name" value="PLC-like_Pdiesterase_TIM-brl"/>
</dbReference>
<feature type="domain" description="GP-PDE" evidence="1">
    <location>
        <begin position="2"/>
        <end position="242"/>
    </location>
</feature>
<organism evidence="2 3">
    <name type="scientific">Acuticoccus sediminis</name>
    <dbReference type="NCBI Taxonomy" id="2184697"/>
    <lineage>
        <taxon>Bacteria</taxon>
        <taxon>Pseudomonadati</taxon>
        <taxon>Pseudomonadota</taxon>
        <taxon>Alphaproteobacteria</taxon>
        <taxon>Hyphomicrobiales</taxon>
        <taxon>Amorphaceae</taxon>
        <taxon>Acuticoccus</taxon>
    </lineage>
</organism>
<dbReference type="GO" id="GO:0008081">
    <property type="term" value="F:phosphoric diester hydrolase activity"/>
    <property type="evidence" value="ECO:0007669"/>
    <property type="project" value="InterPro"/>
</dbReference>
<dbReference type="Gene3D" id="3.20.20.190">
    <property type="entry name" value="Phosphatidylinositol (PI) phosphodiesterase"/>
    <property type="match status" value="1"/>
</dbReference>
<dbReference type="OrthoDB" id="1854250at2"/>
<dbReference type="GO" id="GO:0006629">
    <property type="term" value="P:lipid metabolic process"/>
    <property type="evidence" value="ECO:0007669"/>
    <property type="project" value="InterPro"/>
</dbReference>
<evidence type="ECO:0000313" key="2">
    <source>
        <dbReference type="EMBL" id="RAI02331.1"/>
    </source>
</evidence>
<protein>
    <submittedName>
        <fullName evidence="2">Glycerophosphodiester phosphodiesterase</fullName>
    </submittedName>
</protein>
<dbReference type="EMBL" id="QHHQ01000002">
    <property type="protein sequence ID" value="RAI02331.1"/>
    <property type="molecule type" value="Genomic_DNA"/>
</dbReference>
<dbReference type="AlphaFoldDB" id="A0A8B2NTP8"/>
<dbReference type="CDD" id="cd08565">
    <property type="entry name" value="GDPD_pAtGDE_like"/>
    <property type="match status" value="1"/>
</dbReference>
<dbReference type="InterPro" id="IPR030395">
    <property type="entry name" value="GP_PDE_dom"/>
</dbReference>
<evidence type="ECO:0000313" key="3">
    <source>
        <dbReference type="Proteomes" id="UP000249590"/>
    </source>
</evidence>
<reference evidence="2 3" key="1">
    <citation type="submission" date="2018-05" db="EMBL/GenBank/DDBJ databases">
        <title>Acuticoccus sediminis sp. nov., isolated from deep-sea sediment of Indian Ocean.</title>
        <authorList>
            <person name="Liu X."/>
            <person name="Lai Q."/>
            <person name="Du Y."/>
            <person name="Sun F."/>
            <person name="Zhang X."/>
            <person name="Wang S."/>
            <person name="Shao Z."/>
        </authorList>
    </citation>
    <scope>NUCLEOTIDE SEQUENCE [LARGE SCALE GENOMIC DNA]</scope>
    <source>
        <strain evidence="2 3">PTG4-2</strain>
    </source>
</reference>
<dbReference type="Proteomes" id="UP000249590">
    <property type="component" value="Unassembled WGS sequence"/>
</dbReference>
<dbReference type="PANTHER" id="PTHR46211:SF14">
    <property type="entry name" value="GLYCEROPHOSPHODIESTER PHOSPHODIESTERASE"/>
    <property type="match status" value="1"/>
</dbReference>